<reference evidence="1" key="1">
    <citation type="journal article" date="2020" name="Nature">
        <title>Giant virus diversity and host interactions through global metagenomics.</title>
        <authorList>
            <person name="Schulz F."/>
            <person name="Roux S."/>
            <person name="Paez-Espino D."/>
            <person name="Jungbluth S."/>
            <person name="Walsh D.A."/>
            <person name="Denef V.J."/>
            <person name="McMahon K.D."/>
            <person name="Konstantinidis K.T."/>
            <person name="Eloe-Fadrosh E.A."/>
            <person name="Kyrpides N.C."/>
            <person name="Woyke T."/>
        </authorList>
    </citation>
    <scope>NUCLEOTIDE SEQUENCE</scope>
    <source>
        <strain evidence="1">GVMAG-S-1101169-75</strain>
    </source>
</reference>
<accession>A0A6C0K100</accession>
<proteinExistence type="predicted"/>
<name>A0A6C0K100_9ZZZZ</name>
<sequence>MQQRTTTKPFTLVNIDNQFQTNPDKIQLMYLNMFPDQVSKASSVPFPQKRSRIIQQMKKKFQLEWKKIEWNKKFRDFLQSSCLLRENIFPQTDEEYLVYLRQCLPVLGMVPLNKYDQLLTLYKEALEIYPSDDALHRKMETRVLKKIMSIDPYRYFFFSTLREYFYTKVLENFVAQDRARTYKDLIDKKISVRDMYSDLISNMKSSDAIQIQSYLESLARVLISIYPRIKNWEGVLKLFDEV</sequence>
<dbReference type="EMBL" id="MN740788">
    <property type="protein sequence ID" value="QHU11725.1"/>
    <property type="molecule type" value="Genomic_DNA"/>
</dbReference>
<dbReference type="AlphaFoldDB" id="A0A6C0K100"/>
<protein>
    <submittedName>
        <fullName evidence="1">Uncharacterized protein</fullName>
    </submittedName>
</protein>
<evidence type="ECO:0000313" key="1">
    <source>
        <dbReference type="EMBL" id="QHU11725.1"/>
    </source>
</evidence>
<organism evidence="1">
    <name type="scientific">viral metagenome</name>
    <dbReference type="NCBI Taxonomy" id="1070528"/>
    <lineage>
        <taxon>unclassified sequences</taxon>
        <taxon>metagenomes</taxon>
        <taxon>organismal metagenomes</taxon>
    </lineage>
</organism>